<gene>
    <name evidence="2" type="ORF">B0H16DRAFT_1787201</name>
</gene>
<evidence type="ECO:0000313" key="2">
    <source>
        <dbReference type="EMBL" id="KAJ7767724.1"/>
    </source>
</evidence>
<comment type="caution">
    <text evidence="2">The sequence shown here is derived from an EMBL/GenBank/DDBJ whole genome shotgun (WGS) entry which is preliminary data.</text>
</comment>
<proteinExistence type="predicted"/>
<organism evidence="2 3">
    <name type="scientific">Mycena metata</name>
    <dbReference type="NCBI Taxonomy" id="1033252"/>
    <lineage>
        <taxon>Eukaryota</taxon>
        <taxon>Fungi</taxon>
        <taxon>Dikarya</taxon>
        <taxon>Basidiomycota</taxon>
        <taxon>Agaricomycotina</taxon>
        <taxon>Agaricomycetes</taxon>
        <taxon>Agaricomycetidae</taxon>
        <taxon>Agaricales</taxon>
        <taxon>Marasmiineae</taxon>
        <taxon>Mycenaceae</taxon>
        <taxon>Mycena</taxon>
    </lineage>
</organism>
<evidence type="ECO:0000313" key="3">
    <source>
        <dbReference type="Proteomes" id="UP001215598"/>
    </source>
</evidence>
<keyword evidence="3" id="KW-1185">Reference proteome</keyword>
<reference evidence="2" key="1">
    <citation type="submission" date="2023-03" db="EMBL/GenBank/DDBJ databases">
        <title>Massive genome expansion in bonnet fungi (Mycena s.s.) driven by repeated elements and novel gene families across ecological guilds.</title>
        <authorList>
            <consortium name="Lawrence Berkeley National Laboratory"/>
            <person name="Harder C.B."/>
            <person name="Miyauchi S."/>
            <person name="Viragh M."/>
            <person name="Kuo A."/>
            <person name="Thoen E."/>
            <person name="Andreopoulos B."/>
            <person name="Lu D."/>
            <person name="Skrede I."/>
            <person name="Drula E."/>
            <person name="Henrissat B."/>
            <person name="Morin E."/>
            <person name="Kohler A."/>
            <person name="Barry K."/>
            <person name="LaButti K."/>
            <person name="Morin E."/>
            <person name="Salamov A."/>
            <person name="Lipzen A."/>
            <person name="Mereny Z."/>
            <person name="Hegedus B."/>
            <person name="Baldrian P."/>
            <person name="Stursova M."/>
            <person name="Weitz H."/>
            <person name="Taylor A."/>
            <person name="Grigoriev I.V."/>
            <person name="Nagy L.G."/>
            <person name="Martin F."/>
            <person name="Kauserud H."/>
        </authorList>
    </citation>
    <scope>NUCLEOTIDE SEQUENCE</scope>
    <source>
        <strain evidence="2">CBHHK182m</strain>
    </source>
</reference>
<evidence type="ECO:0000256" key="1">
    <source>
        <dbReference type="SAM" id="MobiDB-lite"/>
    </source>
</evidence>
<dbReference type="Proteomes" id="UP001215598">
    <property type="component" value="Unassembled WGS sequence"/>
</dbReference>
<feature type="region of interest" description="Disordered" evidence="1">
    <location>
        <begin position="129"/>
        <end position="161"/>
    </location>
</feature>
<name>A0AAD7JLY2_9AGAR</name>
<accession>A0AAD7JLY2</accession>
<dbReference type="EMBL" id="JARKIB010000021">
    <property type="protein sequence ID" value="KAJ7767724.1"/>
    <property type="molecule type" value="Genomic_DNA"/>
</dbReference>
<protein>
    <submittedName>
        <fullName evidence="2">Uncharacterized protein</fullName>
    </submittedName>
</protein>
<sequence length="161" mass="17092">MNTGIWIVLKDGLVPGQFLDLAHAWGLPSIQILVKAESLGDQVAGLSSGPVGTLSSAQFADSAWHMSTDVKIMSAQVATCADEAAERLSNTHAHYVEGTLSIAGTLVTSEGEKIAYGRGQKIESVGSPLYSENRLENDPVRRNPSSRRISVGPNTELGDNM</sequence>
<dbReference type="AlphaFoldDB" id="A0AAD7JLY2"/>